<dbReference type="Pfam" id="PF13442">
    <property type="entry name" value="Cytochrome_CBB3"/>
    <property type="match status" value="1"/>
</dbReference>
<dbReference type="AlphaFoldDB" id="A0A238L4A6"/>
<name>A0A238L4A6_9RHOB</name>
<feature type="domain" description="Cytochrome c" evidence="6">
    <location>
        <begin position="21"/>
        <end position="101"/>
    </location>
</feature>
<sequence>MTRWMMTAALVLALAGAAQAQDVAEGRALAEEFCARCHDIEDGGAMKTYPPSFDSIALFRSEEQIRARIIFPDLHTSMPQWGTFLDMGQVADVTAYILSLE</sequence>
<evidence type="ECO:0000256" key="5">
    <source>
        <dbReference type="SAM" id="SignalP"/>
    </source>
</evidence>
<dbReference type="PROSITE" id="PS51007">
    <property type="entry name" value="CYTC"/>
    <property type="match status" value="1"/>
</dbReference>
<evidence type="ECO:0000313" key="7">
    <source>
        <dbReference type="EMBL" id="SMX49242.1"/>
    </source>
</evidence>
<dbReference type="GO" id="GO:0046872">
    <property type="term" value="F:metal ion binding"/>
    <property type="evidence" value="ECO:0007669"/>
    <property type="project" value="UniProtKB-KW"/>
</dbReference>
<dbReference type="InterPro" id="IPR009056">
    <property type="entry name" value="Cyt_c-like_dom"/>
</dbReference>
<evidence type="ECO:0000259" key="6">
    <source>
        <dbReference type="PROSITE" id="PS51007"/>
    </source>
</evidence>
<protein>
    <submittedName>
        <fullName evidence="7">Cytochrome c6</fullName>
    </submittedName>
</protein>
<feature type="chain" id="PRO_5013235040" evidence="5">
    <location>
        <begin position="21"/>
        <end position="101"/>
    </location>
</feature>
<organism evidence="7 8">
    <name type="scientific">Maliponia aquimaris</name>
    <dbReference type="NCBI Taxonomy" id="1673631"/>
    <lineage>
        <taxon>Bacteria</taxon>
        <taxon>Pseudomonadati</taxon>
        <taxon>Pseudomonadota</taxon>
        <taxon>Alphaproteobacteria</taxon>
        <taxon>Rhodobacterales</taxon>
        <taxon>Paracoccaceae</taxon>
        <taxon>Maliponia</taxon>
    </lineage>
</organism>
<keyword evidence="5" id="KW-0732">Signal</keyword>
<keyword evidence="1 4" id="KW-0349">Heme</keyword>
<keyword evidence="3 4" id="KW-0408">Iron</keyword>
<accession>A0A238L4A6</accession>
<evidence type="ECO:0000256" key="4">
    <source>
        <dbReference type="PROSITE-ProRule" id="PRU00433"/>
    </source>
</evidence>
<dbReference type="Gene3D" id="1.10.760.10">
    <property type="entry name" value="Cytochrome c-like domain"/>
    <property type="match status" value="1"/>
</dbReference>
<dbReference type="EMBL" id="FXYF01000015">
    <property type="protein sequence ID" value="SMX49242.1"/>
    <property type="molecule type" value="Genomic_DNA"/>
</dbReference>
<evidence type="ECO:0000256" key="2">
    <source>
        <dbReference type="ARBA" id="ARBA00022723"/>
    </source>
</evidence>
<dbReference type="GO" id="GO:0020037">
    <property type="term" value="F:heme binding"/>
    <property type="evidence" value="ECO:0007669"/>
    <property type="project" value="InterPro"/>
</dbReference>
<gene>
    <name evidence="7" type="primary">petJ_2</name>
    <name evidence="7" type="ORF">MAA8898_04234</name>
</gene>
<dbReference type="OrthoDB" id="7873796at2"/>
<dbReference type="RefSeq" id="WP_094022985.1">
    <property type="nucleotide sequence ID" value="NZ_FXYF01000015.1"/>
</dbReference>
<evidence type="ECO:0000256" key="3">
    <source>
        <dbReference type="ARBA" id="ARBA00023004"/>
    </source>
</evidence>
<keyword evidence="2 4" id="KW-0479">Metal-binding</keyword>
<proteinExistence type="predicted"/>
<keyword evidence="8" id="KW-1185">Reference proteome</keyword>
<dbReference type="Proteomes" id="UP000207598">
    <property type="component" value="Unassembled WGS sequence"/>
</dbReference>
<dbReference type="InterPro" id="IPR036909">
    <property type="entry name" value="Cyt_c-like_dom_sf"/>
</dbReference>
<dbReference type="SUPFAM" id="SSF46626">
    <property type="entry name" value="Cytochrome c"/>
    <property type="match status" value="1"/>
</dbReference>
<reference evidence="7 8" key="1">
    <citation type="submission" date="2017-05" db="EMBL/GenBank/DDBJ databases">
        <authorList>
            <person name="Song R."/>
            <person name="Chenine A.L."/>
            <person name="Ruprecht R.M."/>
        </authorList>
    </citation>
    <scope>NUCLEOTIDE SEQUENCE [LARGE SCALE GENOMIC DNA]</scope>
    <source>
        <strain evidence="7 8">CECT 8898</strain>
    </source>
</reference>
<evidence type="ECO:0000313" key="8">
    <source>
        <dbReference type="Proteomes" id="UP000207598"/>
    </source>
</evidence>
<dbReference type="GO" id="GO:0009055">
    <property type="term" value="F:electron transfer activity"/>
    <property type="evidence" value="ECO:0007669"/>
    <property type="project" value="InterPro"/>
</dbReference>
<evidence type="ECO:0000256" key="1">
    <source>
        <dbReference type="ARBA" id="ARBA00022617"/>
    </source>
</evidence>
<feature type="signal peptide" evidence="5">
    <location>
        <begin position="1"/>
        <end position="20"/>
    </location>
</feature>